<dbReference type="SMART" id="SM00429">
    <property type="entry name" value="IPT"/>
    <property type="match status" value="1"/>
</dbReference>
<dbReference type="STRING" id="30069.A0A182YJK6"/>
<dbReference type="GO" id="GO:0006357">
    <property type="term" value="P:regulation of transcription by RNA polymerase II"/>
    <property type="evidence" value="ECO:0007669"/>
    <property type="project" value="TreeGrafter"/>
</dbReference>
<dbReference type="GO" id="GO:0048731">
    <property type="term" value="P:system development"/>
    <property type="evidence" value="ECO:0007669"/>
    <property type="project" value="UniProtKB-ARBA"/>
</dbReference>
<evidence type="ECO:0000256" key="1">
    <source>
        <dbReference type="SAM" id="MobiDB-lite"/>
    </source>
</evidence>
<dbReference type="CDD" id="cd08310">
    <property type="entry name" value="Death_NFkB-like"/>
    <property type="match status" value="1"/>
</dbReference>
<dbReference type="InterPro" id="IPR036770">
    <property type="entry name" value="Ankyrin_rpt-contain_sf"/>
</dbReference>
<keyword evidence="3" id="KW-1185">Reference proteome</keyword>
<feature type="compositionally biased region" description="Gly residues" evidence="1">
    <location>
        <begin position="537"/>
        <end position="561"/>
    </location>
</feature>
<dbReference type="VEuPathDB" id="VectorBase:ASTEI20_039998"/>
<evidence type="ECO:0000313" key="3">
    <source>
        <dbReference type="Proteomes" id="UP000076408"/>
    </source>
</evidence>
<dbReference type="SUPFAM" id="SSF81296">
    <property type="entry name" value="E set domains"/>
    <property type="match status" value="1"/>
</dbReference>
<dbReference type="CDD" id="cd01177">
    <property type="entry name" value="IPT_NFkappaB"/>
    <property type="match status" value="1"/>
</dbReference>
<dbReference type="PANTHER" id="PTHR24164:SF4">
    <property type="entry name" value="RELA-ASSOCIATED INHIBITOR"/>
    <property type="match status" value="1"/>
</dbReference>
<dbReference type="Gene3D" id="1.10.533.10">
    <property type="entry name" value="Death Domain, Fas"/>
    <property type="match status" value="1"/>
</dbReference>
<dbReference type="GO" id="GO:0003700">
    <property type="term" value="F:DNA-binding transcription factor activity"/>
    <property type="evidence" value="ECO:0007669"/>
    <property type="project" value="InterPro"/>
</dbReference>
<dbReference type="VEuPathDB" id="VectorBase:ASTEI08642"/>
<feature type="compositionally biased region" description="Acidic residues" evidence="1">
    <location>
        <begin position="959"/>
        <end position="989"/>
    </location>
</feature>
<dbReference type="CDD" id="cd07884">
    <property type="entry name" value="RHD-n_Relish"/>
    <property type="match status" value="1"/>
</dbReference>
<dbReference type="InterPro" id="IPR032397">
    <property type="entry name" value="RHD_dimer"/>
</dbReference>
<dbReference type="PROSITE" id="PS50254">
    <property type="entry name" value="REL_2"/>
    <property type="match status" value="1"/>
</dbReference>
<dbReference type="InterPro" id="IPR011539">
    <property type="entry name" value="RHD_DNA_bind_dom"/>
</dbReference>
<dbReference type="SUPFAM" id="SSF49417">
    <property type="entry name" value="p53-like transcription factors"/>
    <property type="match status" value="1"/>
</dbReference>
<dbReference type="Gene3D" id="1.25.40.20">
    <property type="entry name" value="Ankyrin repeat-containing domain"/>
    <property type="match status" value="1"/>
</dbReference>
<dbReference type="SUPFAM" id="SSF47986">
    <property type="entry name" value="DEATH domain"/>
    <property type="match status" value="1"/>
</dbReference>
<protein>
    <submittedName>
        <fullName evidence="2">Uncharacterized protein</fullName>
    </submittedName>
</protein>
<dbReference type="InterPro" id="IPR014756">
    <property type="entry name" value="Ig_E-set"/>
</dbReference>
<dbReference type="InterPro" id="IPR002909">
    <property type="entry name" value="IPT_dom"/>
</dbReference>
<dbReference type="Pfam" id="PF12796">
    <property type="entry name" value="Ank_2"/>
    <property type="match status" value="2"/>
</dbReference>
<feature type="compositionally biased region" description="Low complexity" evidence="1">
    <location>
        <begin position="55"/>
        <end position="112"/>
    </location>
</feature>
<dbReference type="InterPro" id="IPR011029">
    <property type="entry name" value="DEATH-like_dom_sf"/>
</dbReference>
<dbReference type="PROSITE" id="PS50297">
    <property type="entry name" value="ANK_REP_REGION"/>
    <property type="match status" value="3"/>
</dbReference>
<reference evidence="3" key="1">
    <citation type="journal article" date="2014" name="Genome Biol.">
        <title>Genome analysis of a major urban malaria vector mosquito, Anopheles stephensi.</title>
        <authorList>
            <person name="Jiang X."/>
            <person name="Peery A."/>
            <person name="Hall A.B."/>
            <person name="Sharma A."/>
            <person name="Chen X.G."/>
            <person name="Waterhouse R.M."/>
            <person name="Komissarov A."/>
            <person name="Riehle M.M."/>
            <person name="Shouche Y."/>
            <person name="Sharakhova M.V."/>
            <person name="Lawson D."/>
            <person name="Pakpour N."/>
            <person name="Arensburger P."/>
            <person name="Davidson V.L."/>
            <person name="Eiglmeier K."/>
            <person name="Emrich S."/>
            <person name="George P."/>
            <person name="Kennedy R.C."/>
            <person name="Mane S.P."/>
            <person name="Maslen G."/>
            <person name="Oringanje C."/>
            <person name="Qi Y."/>
            <person name="Settlage R."/>
            <person name="Tojo M."/>
            <person name="Tubio J.M."/>
            <person name="Unger M.F."/>
            <person name="Wang B."/>
            <person name="Vernick K.D."/>
            <person name="Ribeiro J.M."/>
            <person name="James A.A."/>
            <person name="Michel K."/>
            <person name="Riehle M.A."/>
            <person name="Luckhart S."/>
            <person name="Sharakhov I.V."/>
            <person name="Tu Z."/>
        </authorList>
    </citation>
    <scope>NUCLEOTIDE SEQUENCE [LARGE SCALE GENOMIC DNA]</scope>
    <source>
        <strain evidence="3">Indian</strain>
    </source>
</reference>
<feature type="compositionally biased region" description="Basic and acidic residues" evidence="1">
    <location>
        <begin position="990"/>
        <end position="1003"/>
    </location>
</feature>
<dbReference type="InterPro" id="IPR002110">
    <property type="entry name" value="Ankyrin_rpt"/>
</dbReference>
<name>A0A182YJK6_ANOST</name>
<evidence type="ECO:0000313" key="2">
    <source>
        <dbReference type="EnsemblMetazoa" id="ASTEI08642-PA"/>
    </source>
</evidence>
<dbReference type="InterPro" id="IPR033926">
    <property type="entry name" value="IPT_NFkappaB"/>
</dbReference>
<feature type="compositionally biased region" description="Basic and acidic residues" evidence="1">
    <location>
        <begin position="1022"/>
        <end position="1049"/>
    </location>
</feature>
<dbReference type="InterPro" id="IPR000451">
    <property type="entry name" value="NFkB/Dor"/>
</dbReference>
<dbReference type="InterPro" id="IPR037059">
    <property type="entry name" value="RHD_DNA_bind_dom_sf"/>
</dbReference>
<dbReference type="PRINTS" id="PR00057">
    <property type="entry name" value="NFKBTNSCPFCT"/>
</dbReference>
<dbReference type="GO" id="GO:0005737">
    <property type="term" value="C:cytoplasm"/>
    <property type="evidence" value="ECO:0007669"/>
    <property type="project" value="InterPro"/>
</dbReference>
<dbReference type="GO" id="GO:0048468">
    <property type="term" value="P:cell development"/>
    <property type="evidence" value="ECO:0007669"/>
    <property type="project" value="UniProtKB-ARBA"/>
</dbReference>
<feature type="compositionally biased region" description="Low complexity" evidence="1">
    <location>
        <begin position="121"/>
        <end position="136"/>
    </location>
</feature>
<dbReference type="InterPro" id="IPR013783">
    <property type="entry name" value="Ig-like_fold"/>
</dbReference>
<dbReference type="SMART" id="SM00248">
    <property type="entry name" value="ANK"/>
    <property type="match status" value="6"/>
</dbReference>
<dbReference type="Proteomes" id="UP000076408">
    <property type="component" value="Unassembled WGS sequence"/>
</dbReference>
<dbReference type="AlphaFoldDB" id="A0A182YJK6"/>
<dbReference type="GO" id="GO:0045597">
    <property type="term" value="P:positive regulation of cell differentiation"/>
    <property type="evidence" value="ECO:0007669"/>
    <property type="project" value="TreeGrafter"/>
</dbReference>
<dbReference type="InterPro" id="IPR028320">
    <property type="entry name" value="iASPP"/>
</dbReference>
<dbReference type="Gene3D" id="2.60.40.340">
    <property type="entry name" value="Rel homology domain (RHD), DNA-binding domain"/>
    <property type="match status" value="1"/>
</dbReference>
<dbReference type="Pfam" id="PF00554">
    <property type="entry name" value="RHD_DNA_bind"/>
    <property type="match status" value="1"/>
</dbReference>
<feature type="region of interest" description="Disordered" evidence="1">
    <location>
        <begin position="55"/>
        <end position="152"/>
    </location>
</feature>
<dbReference type="EnsemblMetazoa" id="ASTEI08642-RA">
    <property type="protein sequence ID" value="ASTEI08642-PA"/>
    <property type="gene ID" value="ASTEI08642"/>
</dbReference>
<dbReference type="Gene3D" id="2.60.40.10">
    <property type="entry name" value="Immunoglobulins"/>
    <property type="match status" value="1"/>
</dbReference>
<dbReference type="Pfam" id="PF16179">
    <property type="entry name" value="RHD_dimer"/>
    <property type="match status" value="1"/>
</dbReference>
<dbReference type="GO" id="GO:0000977">
    <property type="term" value="F:RNA polymerase II transcription regulatory region sequence-specific DNA binding"/>
    <property type="evidence" value="ECO:0007669"/>
    <property type="project" value="UniProtKB-ARBA"/>
</dbReference>
<organism evidence="2 3">
    <name type="scientific">Anopheles stephensi</name>
    <name type="common">Indo-Pakistan malaria mosquito</name>
    <dbReference type="NCBI Taxonomy" id="30069"/>
    <lineage>
        <taxon>Eukaryota</taxon>
        <taxon>Metazoa</taxon>
        <taxon>Ecdysozoa</taxon>
        <taxon>Arthropoda</taxon>
        <taxon>Hexapoda</taxon>
        <taxon>Insecta</taxon>
        <taxon>Pterygota</taxon>
        <taxon>Neoptera</taxon>
        <taxon>Endopterygota</taxon>
        <taxon>Diptera</taxon>
        <taxon>Nematocera</taxon>
        <taxon>Culicoidea</taxon>
        <taxon>Culicidae</taxon>
        <taxon>Anophelinae</taxon>
        <taxon>Anopheles</taxon>
    </lineage>
</organism>
<feature type="region of interest" description="Disordered" evidence="1">
    <location>
        <begin position="1022"/>
        <end position="1052"/>
    </location>
</feature>
<dbReference type="SUPFAM" id="SSF48403">
    <property type="entry name" value="Ankyrin repeat"/>
    <property type="match status" value="1"/>
</dbReference>
<feature type="compositionally biased region" description="Low complexity" evidence="1">
    <location>
        <begin position="143"/>
        <end position="152"/>
    </location>
</feature>
<reference evidence="2" key="2">
    <citation type="submission" date="2020-05" db="UniProtKB">
        <authorList>
            <consortium name="EnsemblMetazoa"/>
        </authorList>
    </citation>
    <scope>IDENTIFICATION</scope>
    <source>
        <strain evidence="2">Indian</strain>
    </source>
</reference>
<dbReference type="VEuPathDB" id="VectorBase:ASTE010360"/>
<sequence length="1140" mass="126042">MSTLLNLDSYRHEMYEQQQQLLGASPNQYTILSMDAPSAAAAVVSVGDYTLGSSRSYASALSPSSSSASPSSPSSVASPNSRASNMSPQSSASDHSASYTLQNLNLSSSTSSMGYPGMSYQQHQQHQQQQQHQPQHQQHHQQQHQQQIQQQQQHYYAPQLLNLDQEHLQTASFSYTTSSNEAFASPDADYGKPHLVILEQPVDKFRFRYQSEMHGTHGSLMGSRTEKSKKTFPTVELRGYSGEAKVRCSLYQVDPQRRAPHSHHLVIKSGELDLIDPHDLDVGGPTGESSDGGGGYVATFQGMGIIHTAKKFIAEELYKKLRKHRLCELNREPTEREEQQMQKDATVMARTMNLNQVCLCFQAYRVEPGTGRWVPICEPVYSNAINNMKSALTGELKICRLSTTVSGVDGGEEVFMFVEKVCKNNIKIRFYELDEYDQEVWQEMAIFSEADVHHQYAIAFKTPPYRNKDITEPVEVHMQLYRPRDRCQSEPVLFKYKPRPGMMVPGSSGSGSRKRLRISSGNISSEIPTVIQNDPNAGGGGGGGGVPGAGGGGGGGGGGAGSTTRLPPLHQPFPMLANHDGSIPEGHEPSSAATINAGTATGHQQDIMDGIGGGTTISKELTKASIIQEILNIPTTIASDVAFDSSDFPCNSEEFNKLIQEIGNQQDLVKLETDSETAAGDTTESVLGRAIADLVASGDDARQGEMLRKLLALIKLFAGDVNRSRQLLASHWTAANQQQLNCLHAAIRRNDTTIACKLIELLDEFRLTDELLDLPNDRNETALHLAVSTNNESIVRELLKAGAKLTFCDYRGNTALHRAVVENVPAMVRLLLRHGQAGRSRLDCTNDDGLTALQAAVYARNLKITRILIDAGASVREKDLKHGNNILHIAVDNDSLDIVNYVLEHVNRELGLEQNNAGYTPLQLADAKSATGQGNNKLIVRELLRHFPDGLEKRTAGDDSQEQEEDIDEDEEEEEEGEDEEEEEEEEREGEAIEQDKEQKNETVLDSINLNCDRVNIARLLEAHEPEAEPQRKATKRSDATTATERKEPAAASAPLFDDQCMEELCELLSGSETWRALGSLLDFHPFFTVWEQGPSPARMLLGYYEMQQLNMDRLIDMLRALELRDCIRSIDEMICRRMK</sequence>
<feature type="region of interest" description="Disordered" evidence="1">
    <location>
        <begin position="527"/>
        <end position="594"/>
    </location>
</feature>
<proteinExistence type="predicted"/>
<dbReference type="OMA" id="DSATPCQ"/>
<dbReference type="PROSITE" id="PS50088">
    <property type="entry name" value="ANK_REPEAT"/>
    <property type="match status" value="3"/>
</dbReference>
<dbReference type="InterPro" id="IPR008967">
    <property type="entry name" value="p53-like_TF_DNA-bd_sf"/>
</dbReference>
<accession>A0A182YJK6</accession>
<feature type="region of interest" description="Disordered" evidence="1">
    <location>
        <begin position="950"/>
        <end position="1005"/>
    </location>
</feature>
<dbReference type="PANTHER" id="PTHR24164">
    <property type="entry name" value="RELA-ASSOCIATED INHIBITOR"/>
    <property type="match status" value="1"/>
</dbReference>